<accession>A0ABN2DBZ8</accession>
<keyword evidence="2" id="KW-1185">Reference proteome</keyword>
<name>A0ABN2DBZ8_9ACTN</name>
<sequence>MKLEVLHVPDCPNLAPLLTRLGELTDVPVTTREVRTDADAAAADMAGSPTLLVNGTDPFASAAGCTLSCRLYRDDSGRVVTIPTAAQLQTALAAAVDVRAGDGRFGGGSAPREVGDANRG</sequence>
<dbReference type="Proteomes" id="UP001501705">
    <property type="component" value="Unassembled WGS sequence"/>
</dbReference>
<dbReference type="EMBL" id="BAAAPH010000009">
    <property type="protein sequence ID" value="GAA1573149.1"/>
    <property type="molecule type" value="Genomic_DNA"/>
</dbReference>
<proteinExistence type="predicted"/>
<evidence type="ECO:0008006" key="3">
    <source>
        <dbReference type="Google" id="ProtNLM"/>
    </source>
</evidence>
<protein>
    <recommendedName>
        <fullName evidence="3">Alkylmercury lyase</fullName>
    </recommendedName>
</protein>
<reference evidence="1 2" key="1">
    <citation type="journal article" date="2019" name="Int. J. Syst. Evol. Microbiol.">
        <title>The Global Catalogue of Microorganisms (GCM) 10K type strain sequencing project: providing services to taxonomists for standard genome sequencing and annotation.</title>
        <authorList>
            <consortium name="The Broad Institute Genomics Platform"/>
            <consortium name="The Broad Institute Genome Sequencing Center for Infectious Disease"/>
            <person name="Wu L."/>
            <person name="Ma J."/>
        </authorList>
    </citation>
    <scope>NUCLEOTIDE SEQUENCE [LARGE SCALE GENOMIC DNA]</scope>
    <source>
        <strain evidence="1 2">JCM 15572</strain>
    </source>
</reference>
<evidence type="ECO:0000313" key="1">
    <source>
        <dbReference type="EMBL" id="GAA1573149.1"/>
    </source>
</evidence>
<comment type="caution">
    <text evidence="1">The sequence shown here is derived from an EMBL/GenBank/DDBJ whole genome shotgun (WGS) entry which is preliminary data.</text>
</comment>
<organism evidence="1 2">
    <name type="scientific">Kribbella hippodromi</name>
    <dbReference type="NCBI Taxonomy" id="434347"/>
    <lineage>
        <taxon>Bacteria</taxon>
        <taxon>Bacillati</taxon>
        <taxon>Actinomycetota</taxon>
        <taxon>Actinomycetes</taxon>
        <taxon>Propionibacteriales</taxon>
        <taxon>Kribbellaceae</taxon>
        <taxon>Kribbella</taxon>
    </lineage>
</organism>
<evidence type="ECO:0000313" key="2">
    <source>
        <dbReference type="Proteomes" id="UP001501705"/>
    </source>
</evidence>
<gene>
    <name evidence="1" type="ORF">GCM10009804_32110</name>
</gene>
<dbReference type="RefSeq" id="WP_344234313.1">
    <property type="nucleotide sequence ID" value="NZ_BAAAPH010000009.1"/>
</dbReference>